<reference evidence="2 3" key="1">
    <citation type="submission" date="2024-10" db="EMBL/GenBank/DDBJ databases">
        <title>Updated reference genomes for cyclostephanoid diatoms.</title>
        <authorList>
            <person name="Roberts W.R."/>
            <person name="Alverson A.J."/>
        </authorList>
    </citation>
    <scope>NUCLEOTIDE SEQUENCE [LARGE SCALE GENOMIC DNA]</scope>
    <source>
        <strain evidence="2 3">AJA232-27</strain>
    </source>
</reference>
<protein>
    <submittedName>
        <fullName evidence="2">Uncharacterized protein</fullName>
    </submittedName>
</protein>
<evidence type="ECO:0000256" key="1">
    <source>
        <dbReference type="SAM" id="SignalP"/>
    </source>
</evidence>
<sequence>MTTSTAATLFLISILLRGLPSASSSEILSVVDLDPSSPSQHATNIITLMCTSETCTNADENTPGCQQYITPLNACYNAQTLFPNDESWSDLDIYDTMIMMNLKREFYQSRDGTCAGREKEDGSTADMNGNDSFILPLDVCVGPFGPPRPWGKFTLVDDFDGRKEASDVISSM</sequence>
<proteinExistence type="predicted"/>
<accession>A0ABD3N0E4</accession>
<dbReference type="AlphaFoldDB" id="A0ABD3N0E4"/>
<evidence type="ECO:0000313" key="3">
    <source>
        <dbReference type="Proteomes" id="UP001530293"/>
    </source>
</evidence>
<gene>
    <name evidence="2" type="ORF">ACHAWU_005543</name>
</gene>
<feature type="chain" id="PRO_5044753614" evidence="1">
    <location>
        <begin position="25"/>
        <end position="172"/>
    </location>
</feature>
<comment type="caution">
    <text evidence="2">The sequence shown here is derived from an EMBL/GenBank/DDBJ whole genome shotgun (WGS) entry which is preliminary data.</text>
</comment>
<keyword evidence="3" id="KW-1185">Reference proteome</keyword>
<feature type="signal peptide" evidence="1">
    <location>
        <begin position="1"/>
        <end position="24"/>
    </location>
</feature>
<dbReference type="EMBL" id="JALLBG020000054">
    <property type="protein sequence ID" value="KAL3769591.1"/>
    <property type="molecule type" value="Genomic_DNA"/>
</dbReference>
<keyword evidence="1" id="KW-0732">Signal</keyword>
<organism evidence="2 3">
    <name type="scientific">Discostella pseudostelligera</name>
    <dbReference type="NCBI Taxonomy" id="259834"/>
    <lineage>
        <taxon>Eukaryota</taxon>
        <taxon>Sar</taxon>
        <taxon>Stramenopiles</taxon>
        <taxon>Ochrophyta</taxon>
        <taxon>Bacillariophyta</taxon>
        <taxon>Coscinodiscophyceae</taxon>
        <taxon>Thalassiosirophycidae</taxon>
        <taxon>Stephanodiscales</taxon>
        <taxon>Stephanodiscaceae</taxon>
        <taxon>Discostella</taxon>
    </lineage>
</organism>
<dbReference type="Proteomes" id="UP001530293">
    <property type="component" value="Unassembled WGS sequence"/>
</dbReference>
<name>A0ABD3N0E4_9STRA</name>
<evidence type="ECO:0000313" key="2">
    <source>
        <dbReference type="EMBL" id="KAL3769591.1"/>
    </source>
</evidence>